<dbReference type="Proteomes" id="UP001189429">
    <property type="component" value="Unassembled WGS sequence"/>
</dbReference>
<gene>
    <name evidence="3" type="ORF">PCOR1329_LOCUS49703</name>
</gene>
<proteinExistence type="predicted"/>
<keyword evidence="1" id="KW-0862">Zinc</keyword>
<accession>A0ABN9UNQ8</accession>
<name>A0ABN9UNQ8_9DINO</name>
<keyword evidence="1" id="KW-0479">Metal-binding</keyword>
<evidence type="ECO:0000259" key="2">
    <source>
        <dbReference type="PROSITE" id="PS50103"/>
    </source>
</evidence>
<protein>
    <recommendedName>
        <fullName evidence="2">C3H1-type domain-containing protein</fullName>
    </recommendedName>
</protein>
<dbReference type="Gene3D" id="3.30.1370.210">
    <property type="match status" value="1"/>
</dbReference>
<organism evidence="3 4">
    <name type="scientific">Prorocentrum cordatum</name>
    <dbReference type="NCBI Taxonomy" id="2364126"/>
    <lineage>
        <taxon>Eukaryota</taxon>
        <taxon>Sar</taxon>
        <taxon>Alveolata</taxon>
        <taxon>Dinophyceae</taxon>
        <taxon>Prorocentrales</taxon>
        <taxon>Prorocentraceae</taxon>
        <taxon>Prorocentrum</taxon>
    </lineage>
</organism>
<evidence type="ECO:0000256" key="1">
    <source>
        <dbReference type="PROSITE-ProRule" id="PRU00723"/>
    </source>
</evidence>
<keyword evidence="1" id="KW-0863">Zinc-finger</keyword>
<feature type="domain" description="C3H1-type" evidence="2">
    <location>
        <begin position="143"/>
        <end position="170"/>
    </location>
</feature>
<keyword evidence="4" id="KW-1185">Reference proteome</keyword>
<dbReference type="InterPro" id="IPR000571">
    <property type="entry name" value="Znf_CCCH"/>
</dbReference>
<dbReference type="EMBL" id="CAUYUJ010016016">
    <property type="protein sequence ID" value="CAK0860846.1"/>
    <property type="molecule type" value="Genomic_DNA"/>
</dbReference>
<evidence type="ECO:0000313" key="3">
    <source>
        <dbReference type="EMBL" id="CAK0860846.1"/>
    </source>
</evidence>
<reference evidence="3" key="1">
    <citation type="submission" date="2023-10" db="EMBL/GenBank/DDBJ databases">
        <authorList>
            <person name="Chen Y."/>
            <person name="Shah S."/>
            <person name="Dougan E. K."/>
            <person name="Thang M."/>
            <person name="Chan C."/>
        </authorList>
    </citation>
    <scope>NUCLEOTIDE SEQUENCE [LARGE SCALE GENOMIC DNA]</scope>
</reference>
<sequence length="221" mass="24010">MKRKVGSLSAFLRLGPAIRRAAPHLPPAELVALCETAARLRFYDAELFEHAFVFLVAHVRARRLSAEQITSVAASLVELNACNAGVFSAAAAALLPEVGKLPKQMRLQWLKLLAAAGHEGRDDAFELALRTAPLPGGVDPGASDDFSLCWDFVRGGCPRGSSCRWKHPPKRRIDPSLWQALGVEALGHRLLLAKGSEGYRVDGEMVKGLEIRSYSEVSCDI</sequence>
<feature type="zinc finger region" description="C3H1-type" evidence="1">
    <location>
        <begin position="143"/>
        <end position="170"/>
    </location>
</feature>
<comment type="caution">
    <text evidence="3">The sequence shown here is derived from an EMBL/GenBank/DDBJ whole genome shotgun (WGS) entry which is preliminary data.</text>
</comment>
<evidence type="ECO:0000313" key="4">
    <source>
        <dbReference type="Proteomes" id="UP001189429"/>
    </source>
</evidence>
<dbReference type="PROSITE" id="PS50103">
    <property type="entry name" value="ZF_C3H1"/>
    <property type="match status" value="1"/>
</dbReference>